<reference evidence="4 5" key="1">
    <citation type="journal article" date="2016" name="Mol. Biol. Evol.">
        <title>Comparative Genomics of Early-Diverging Mushroom-Forming Fungi Provides Insights into the Origins of Lignocellulose Decay Capabilities.</title>
        <authorList>
            <person name="Nagy L.G."/>
            <person name="Riley R."/>
            <person name="Tritt A."/>
            <person name="Adam C."/>
            <person name="Daum C."/>
            <person name="Floudas D."/>
            <person name="Sun H."/>
            <person name="Yadav J.S."/>
            <person name="Pangilinan J."/>
            <person name="Larsson K.H."/>
            <person name="Matsuura K."/>
            <person name="Barry K."/>
            <person name="Labutti K."/>
            <person name="Kuo R."/>
            <person name="Ohm R.A."/>
            <person name="Bhattacharya S.S."/>
            <person name="Shirouzu T."/>
            <person name="Yoshinaga Y."/>
            <person name="Martin F.M."/>
            <person name="Grigoriev I.V."/>
            <person name="Hibbett D.S."/>
        </authorList>
    </citation>
    <scope>NUCLEOTIDE SEQUENCE [LARGE SCALE GENOMIC DNA]</scope>
    <source>
        <strain evidence="4 5">93-53</strain>
    </source>
</reference>
<gene>
    <name evidence="4" type="ORF">LAESUDRAFT_426134</name>
</gene>
<dbReference type="SMART" id="SM00355">
    <property type="entry name" value="ZnF_C2H2"/>
    <property type="match status" value="3"/>
</dbReference>
<dbReference type="InParanoid" id="A0A165GJX2"/>
<name>A0A165GJX2_9APHY</name>
<dbReference type="PANTHER" id="PTHR46179:SF5">
    <property type="entry name" value="ZINC FINGER PROTEIN ZXDC"/>
    <property type="match status" value="1"/>
</dbReference>
<protein>
    <recommendedName>
        <fullName evidence="3">C2H2-type domain-containing protein</fullName>
    </recommendedName>
</protein>
<dbReference type="AlphaFoldDB" id="A0A165GJX2"/>
<keyword evidence="1" id="KW-0863">Zinc-finger</keyword>
<accession>A0A165GJX2</accession>
<evidence type="ECO:0000313" key="4">
    <source>
        <dbReference type="EMBL" id="KZT10455.1"/>
    </source>
</evidence>
<dbReference type="Proteomes" id="UP000076871">
    <property type="component" value="Unassembled WGS sequence"/>
</dbReference>
<dbReference type="PANTHER" id="PTHR46179">
    <property type="entry name" value="ZINC FINGER PROTEIN"/>
    <property type="match status" value="1"/>
</dbReference>
<dbReference type="PROSITE" id="PS00028">
    <property type="entry name" value="ZINC_FINGER_C2H2_1"/>
    <property type="match status" value="1"/>
</dbReference>
<sequence length="271" mass="29939">MEEMDLRGPLESSVLEPSFFVDLHEPQAPSHQHFPPTVPEDALHTITIPERFKQWLFDVAHSHADGALPPDIAYVAQLICGPLSMLSVSSNAMPCGAHIPQPYGTLTSPTVAGPSDFHVPAGQDAPHAESRPSDLGDVASYGGYPTPRSVEDEIGSEGGETVGCEWADCRALLSSSTEKRVRDHLREVHFGHRWDSERKERCRWNGCEKVMLARSLPKHIRTVHLKVMEVSCSVPGCNSTFTRGDAKKRHVDQVHHGIVPVVEQVWPLENK</sequence>
<dbReference type="Gene3D" id="3.30.160.60">
    <property type="entry name" value="Classic Zinc Finger"/>
    <property type="match status" value="1"/>
</dbReference>
<organism evidence="4 5">
    <name type="scientific">Laetiporus sulphureus 93-53</name>
    <dbReference type="NCBI Taxonomy" id="1314785"/>
    <lineage>
        <taxon>Eukaryota</taxon>
        <taxon>Fungi</taxon>
        <taxon>Dikarya</taxon>
        <taxon>Basidiomycota</taxon>
        <taxon>Agaricomycotina</taxon>
        <taxon>Agaricomycetes</taxon>
        <taxon>Polyporales</taxon>
        <taxon>Laetiporus</taxon>
    </lineage>
</organism>
<evidence type="ECO:0000313" key="5">
    <source>
        <dbReference type="Proteomes" id="UP000076871"/>
    </source>
</evidence>
<dbReference type="STRING" id="1314785.A0A165GJX2"/>
<evidence type="ECO:0000256" key="1">
    <source>
        <dbReference type="PROSITE-ProRule" id="PRU00042"/>
    </source>
</evidence>
<dbReference type="RefSeq" id="XP_040768195.1">
    <property type="nucleotide sequence ID" value="XM_040902412.1"/>
</dbReference>
<proteinExistence type="predicted"/>
<dbReference type="GO" id="GO:0003712">
    <property type="term" value="F:transcription coregulator activity"/>
    <property type="evidence" value="ECO:0007669"/>
    <property type="project" value="TreeGrafter"/>
</dbReference>
<keyword evidence="5" id="KW-1185">Reference proteome</keyword>
<feature type="region of interest" description="Disordered" evidence="2">
    <location>
        <begin position="110"/>
        <end position="137"/>
    </location>
</feature>
<feature type="domain" description="C2H2-type" evidence="3">
    <location>
        <begin position="230"/>
        <end position="260"/>
    </location>
</feature>
<dbReference type="GO" id="GO:0005634">
    <property type="term" value="C:nucleus"/>
    <property type="evidence" value="ECO:0007669"/>
    <property type="project" value="TreeGrafter"/>
</dbReference>
<keyword evidence="1" id="KW-0479">Metal-binding</keyword>
<dbReference type="InterPro" id="IPR013087">
    <property type="entry name" value="Znf_C2H2_type"/>
</dbReference>
<dbReference type="GO" id="GO:0006357">
    <property type="term" value="P:regulation of transcription by RNA polymerase II"/>
    <property type="evidence" value="ECO:0007669"/>
    <property type="project" value="TreeGrafter"/>
</dbReference>
<dbReference type="GeneID" id="63819443"/>
<dbReference type="EMBL" id="KV427609">
    <property type="protein sequence ID" value="KZT10455.1"/>
    <property type="molecule type" value="Genomic_DNA"/>
</dbReference>
<dbReference type="InterPro" id="IPR051061">
    <property type="entry name" value="Zinc_finger_trans_reg"/>
</dbReference>
<dbReference type="OrthoDB" id="2798556at2759"/>
<keyword evidence="1" id="KW-0862">Zinc</keyword>
<dbReference type="PROSITE" id="PS50157">
    <property type="entry name" value="ZINC_FINGER_C2H2_2"/>
    <property type="match status" value="1"/>
</dbReference>
<evidence type="ECO:0000256" key="2">
    <source>
        <dbReference type="SAM" id="MobiDB-lite"/>
    </source>
</evidence>
<dbReference type="GO" id="GO:0008270">
    <property type="term" value="F:zinc ion binding"/>
    <property type="evidence" value="ECO:0007669"/>
    <property type="project" value="UniProtKB-KW"/>
</dbReference>
<evidence type="ECO:0000259" key="3">
    <source>
        <dbReference type="PROSITE" id="PS50157"/>
    </source>
</evidence>